<keyword evidence="2" id="KW-0456">Lyase</keyword>
<dbReference type="SUPFAM" id="SSF51658">
    <property type="entry name" value="Xylose isomerase-like"/>
    <property type="match status" value="1"/>
</dbReference>
<gene>
    <name evidence="2" type="ORF">J2Z42_000185</name>
</gene>
<dbReference type="EC" id="4.2.1.44" evidence="2"/>
<sequence>MLKRENIKLGIAPIAWTEDDMPEWGKENSFLQTISEIALTGYEGTEIGCQFPRNPDILNKEFARRGISAITAWYSSYLTEKPYEVSEKGFIDHMNFLKSIGAKHVVVSDQSHSIQHCSNISISDKYIITSESEWNKLAEGLNRLGKIASDNGMTLIYHHHMTTVVQTTAEIDKLMQLTDPKYVSLLYDTGHLYFSGEDPVEILEKHFDRIKHIHLKNVRPDIMKRCREKKLSFLRSVLEGVFTVPGDEEGCIDYPKIFKILEERNYKGWLVVEAEQNPYIYNPLDYAKMARAYIKEQTGI</sequence>
<dbReference type="RefSeq" id="WP_209700476.1">
    <property type="nucleotide sequence ID" value="NZ_JAGGLM010000001.1"/>
</dbReference>
<evidence type="ECO:0000313" key="2">
    <source>
        <dbReference type="EMBL" id="MBP2031520.1"/>
    </source>
</evidence>
<dbReference type="InterPro" id="IPR013022">
    <property type="entry name" value="Xyl_isomerase-like_TIM-brl"/>
</dbReference>
<keyword evidence="3" id="KW-1185">Reference proteome</keyword>
<dbReference type="InterPro" id="IPR036237">
    <property type="entry name" value="Xyl_isomerase-like_sf"/>
</dbReference>
<dbReference type="Gene3D" id="3.20.20.150">
    <property type="entry name" value="Divalent-metal-dependent TIM barrel enzymes"/>
    <property type="match status" value="1"/>
</dbReference>
<accession>A0ABS4KPM1</accession>
<evidence type="ECO:0000259" key="1">
    <source>
        <dbReference type="Pfam" id="PF01261"/>
    </source>
</evidence>
<evidence type="ECO:0000313" key="3">
    <source>
        <dbReference type="Proteomes" id="UP001519307"/>
    </source>
</evidence>
<protein>
    <submittedName>
        <fullName evidence="2">Inosose dehydratase</fullName>
        <ecNumber evidence="2">4.2.1.44</ecNumber>
    </submittedName>
</protein>
<dbReference type="PANTHER" id="PTHR12110">
    <property type="entry name" value="HYDROXYPYRUVATE ISOMERASE"/>
    <property type="match status" value="1"/>
</dbReference>
<reference evidence="2 3" key="1">
    <citation type="submission" date="2021-03" db="EMBL/GenBank/DDBJ databases">
        <title>Genomic Encyclopedia of Type Strains, Phase IV (KMG-IV): sequencing the most valuable type-strain genomes for metagenomic binning, comparative biology and taxonomic classification.</title>
        <authorList>
            <person name="Goeker M."/>
        </authorList>
    </citation>
    <scope>NUCLEOTIDE SEQUENCE [LARGE SCALE GENOMIC DNA]</scope>
    <source>
        <strain evidence="2 3">DSM 28783</strain>
    </source>
</reference>
<name>A0ABS4KPM1_9CLOT</name>
<dbReference type="GO" id="GO:0050114">
    <property type="term" value="F:myo-inosose-2 dehydratase activity"/>
    <property type="evidence" value="ECO:0007669"/>
    <property type="project" value="UniProtKB-EC"/>
</dbReference>
<dbReference type="NCBIfam" id="TIGR04379">
    <property type="entry name" value="myo_inos_iolE"/>
    <property type="match status" value="1"/>
</dbReference>
<dbReference type="PANTHER" id="PTHR12110:SF41">
    <property type="entry name" value="INOSOSE DEHYDRATASE"/>
    <property type="match status" value="1"/>
</dbReference>
<dbReference type="InterPro" id="IPR030823">
    <property type="entry name" value="IolE/MocC"/>
</dbReference>
<proteinExistence type="predicted"/>
<organism evidence="2 3">
    <name type="scientific">Clostridium algifaecis</name>
    <dbReference type="NCBI Taxonomy" id="1472040"/>
    <lineage>
        <taxon>Bacteria</taxon>
        <taxon>Bacillati</taxon>
        <taxon>Bacillota</taxon>
        <taxon>Clostridia</taxon>
        <taxon>Eubacteriales</taxon>
        <taxon>Clostridiaceae</taxon>
        <taxon>Clostridium</taxon>
    </lineage>
</organism>
<dbReference type="Proteomes" id="UP001519307">
    <property type="component" value="Unassembled WGS sequence"/>
</dbReference>
<dbReference type="InterPro" id="IPR050312">
    <property type="entry name" value="IolE/XylAMocC-like"/>
</dbReference>
<dbReference type="EMBL" id="JAGGLM010000001">
    <property type="protein sequence ID" value="MBP2031520.1"/>
    <property type="molecule type" value="Genomic_DNA"/>
</dbReference>
<feature type="domain" description="Xylose isomerase-like TIM barrel" evidence="1">
    <location>
        <begin position="60"/>
        <end position="295"/>
    </location>
</feature>
<comment type="caution">
    <text evidence="2">The sequence shown here is derived from an EMBL/GenBank/DDBJ whole genome shotgun (WGS) entry which is preliminary data.</text>
</comment>
<dbReference type="Pfam" id="PF01261">
    <property type="entry name" value="AP_endonuc_2"/>
    <property type="match status" value="1"/>
</dbReference>